<dbReference type="InterPro" id="IPR023631">
    <property type="entry name" value="Amidase_dom"/>
</dbReference>
<keyword evidence="2" id="KW-0732">Signal</keyword>
<feature type="chain" id="PRO_5022939424" evidence="2">
    <location>
        <begin position="27"/>
        <end position="556"/>
    </location>
</feature>
<dbReference type="PROSITE" id="PS51318">
    <property type="entry name" value="TAT"/>
    <property type="match status" value="1"/>
</dbReference>
<evidence type="ECO:0000259" key="3">
    <source>
        <dbReference type="Pfam" id="PF01425"/>
    </source>
</evidence>
<dbReference type="PROSITE" id="PS51257">
    <property type="entry name" value="PROKAR_LIPOPROTEIN"/>
    <property type="match status" value="1"/>
</dbReference>
<dbReference type="GO" id="GO:0004040">
    <property type="term" value="F:amidase activity"/>
    <property type="evidence" value="ECO:0007669"/>
    <property type="project" value="UniProtKB-EC"/>
</dbReference>
<dbReference type="Pfam" id="PF01425">
    <property type="entry name" value="Amidase"/>
    <property type="match status" value="1"/>
</dbReference>
<feature type="domain" description="Amidase" evidence="3">
    <location>
        <begin position="83"/>
        <end position="530"/>
    </location>
</feature>
<dbReference type="SUPFAM" id="SSF75304">
    <property type="entry name" value="Amidase signature (AS) enzymes"/>
    <property type="match status" value="1"/>
</dbReference>
<sequence length="556" mass="58907">MNRRNFLRTGSLAGITLSAFGLGACAATPTATATATTGSETPTKETKGEAAANTNPTDFQLNEVTIQELQRKMQSGELTSKAITQLYLDRIQAVDKSGPKINSVIEVNPDALQIAEAMDQERKAGKVRGPLHGIPVMVKDNVDTHDKMSTSAGALALGDNKASKDAFIVSQLRAAGAVIIGKTNLSEWANFRSTNSSSGWSGRGGQTKNAYVLDRTPCGSSSGSGVAVSANLCAVTVGTETNGSIVCPAAVSGVVGFKPTVGLVSRSGIIPISHTQDTAGPIARTVTDAAILMGVLAGVDPNDAVTKESTGKAHADYTQFLDANALQGKRIGVEKSFLEGHVAIDALLRQALDQLKSKGATIVEVEAMKSIREASRDSFKILQYEFKDGVNKYLATANAQVKTLKDVIEYNKRNEKTSMPFFKQEILEMSDKLGDLNTKEYKDAVKKQVSGSRAAIDKLLKDNKLDAIAGPTYGPSWCIDLVNGDSFTGYGMSTPAAISGYPHVTVPLGQVQGLPVGISFFAGAYSEPKLFGIAYAYEQLTKHRTAPQFLKTTNPS</sequence>
<proteinExistence type="predicted"/>
<dbReference type="InterPro" id="IPR036928">
    <property type="entry name" value="AS_sf"/>
</dbReference>
<dbReference type="RefSeq" id="WP_149090745.1">
    <property type="nucleotide sequence ID" value="NZ_VKKY01000002.1"/>
</dbReference>
<dbReference type="NCBIfam" id="NF005300">
    <property type="entry name" value="PRK06828.1"/>
    <property type="match status" value="1"/>
</dbReference>
<dbReference type="InterPro" id="IPR006311">
    <property type="entry name" value="TAT_signal"/>
</dbReference>
<dbReference type="Gene3D" id="3.90.1300.10">
    <property type="entry name" value="Amidase signature (AS) domain"/>
    <property type="match status" value="1"/>
</dbReference>
<dbReference type="PANTHER" id="PTHR42678:SF34">
    <property type="entry name" value="OS04G0183300 PROTEIN"/>
    <property type="match status" value="1"/>
</dbReference>
<feature type="region of interest" description="Disordered" evidence="1">
    <location>
        <begin position="33"/>
        <end position="55"/>
    </location>
</feature>
<name>A0A5B6TES0_9BACT</name>
<keyword evidence="5" id="KW-1185">Reference proteome</keyword>
<comment type="caution">
    <text evidence="4">The sequence shown here is derived from an EMBL/GenBank/DDBJ whole genome shotgun (WGS) entry which is preliminary data.</text>
</comment>
<dbReference type="Proteomes" id="UP000324133">
    <property type="component" value="Unassembled WGS sequence"/>
</dbReference>
<evidence type="ECO:0000313" key="5">
    <source>
        <dbReference type="Proteomes" id="UP000324133"/>
    </source>
</evidence>
<organism evidence="4 5">
    <name type="scientific">Rufibacter hautae</name>
    <dbReference type="NCBI Taxonomy" id="2595005"/>
    <lineage>
        <taxon>Bacteria</taxon>
        <taxon>Pseudomonadati</taxon>
        <taxon>Bacteroidota</taxon>
        <taxon>Cytophagia</taxon>
        <taxon>Cytophagales</taxon>
        <taxon>Hymenobacteraceae</taxon>
        <taxon>Rufibacter</taxon>
    </lineage>
</organism>
<evidence type="ECO:0000256" key="2">
    <source>
        <dbReference type="SAM" id="SignalP"/>
    </source>
</evidence>
<dbReference type="EMBL" id="VKKY01000002">
    <property type="protein sequence ID" value="KAA3437682.1"/>
    <property type="molecule type" value="Genomic_DNA"/>
</dbReference>
<keyword evidence="4" id="KW-0378">Hydrolase</keyword>
<dbReference type="AlphaFoldDB" id="A0A5B6TES0"/>
<reference evidence="4 5" key="1">
    <citation type="submission" date="2019-07" db="EMBL/GenBank/DDBJ databases">
        <title>Rufibacter sp. nov., isolated from lake sediment.</title>
        <authorList>
            <person name="Qu J.-H."/>
        </authorList>
    </citation>
    <scope>NUCLEOTIDE SEQUENCE [LARGE SCALE GENOMIC DNA]</scope>
    <source>
        <strain evidence="4 5">NBS58-1</strain>
    </source>
</reference>
<evidence type="ECO:0000256" key="1">
    <source>
        <dbReference type="SAM" id="MobiDB-lite"/>
    </source>
</evidence>
<accession>A0A5B6TES0</accession>
<dbReference type="OrthoDB" id="9811471at2"/>
<protein>
    <submittedName>
        <fullName evidence="4">Amidase</fullName>
        <ecNumber evidence="4">3.5.1.4</ecNumber>
    </submittedName>
</protein>
<feature type="signal peptide" evidence="2">
    <location>
        <begin position="1"/>
        <end position="26"/>
    </location>
</feature>
<gene>
    <name evidence="4" type="ORF">FOA19_10280</name>
</gene>
<dbReference type="PANTHER" id="PTHR42678">
    <property type="entry name" value="AMIDASE"/>
    <property type="match status" value="1"/>
</dbReference>
<evidence type="ECO:0000313" key="4">
    <source>
        <dbReference type="EMBL" id="KAA3437682.1"/>
    </source>
</evidence>
<dbReference type="EC" id="3.5.1.4" evidence="4"/>
<dbReference type="NCBIfam" id="NF006006">
    <property type="entry name" value="PRK08137.1"/>
    <property type="match status" value="1"/>
</dbReference>